<keyword evidence="2" id="KW-1185">Reference proteome</keyword>
<sequence>MDIDAAFVPSSCTLPTAERPLRLAEFADLFARSARRPRRVSPTRLELALDDDAAVLATARDLAQRESACCAFFTFTFGAGGALTVEVPAAQSPVLDGLERLAR</sequence>
<evidence type="ECO:0000313" key="1">
    <source>
        <dbReference type="EMBL" id="PZF81287.1"/>
    </source>
</evidence>
<reference evidence="1 2" key="1">
    <citation type="submission" date="2018-01" db="EMBL/GenBank/DDBJ databases">
        <title>Draft genome sequence of Jiangella sp. GTF31.</title>
        <authorList>
            <person name="Sahin N."/>
            <person name="Ay H."/>
            <person name="Saygin H."/>
        </authorList>
    </citation>
    <scope>NUCLEOTIDE SEQUENCE [LARGE SCALE GENOMIC DNA]</scope>
    <source>
        <strain evidence="1 2">GTF31</strain>
    </source>
</reference>
<dbReference type="RefSeq" id="WP_111256746.1">
    <property type="nucleotide sequence ID" value="NZ_POTW01000061.1"/>
</dbReference>
<protein>
    <recommendedName>
        <fullName evidence="3">Arsenate reductase</fullName>
    </recommendedName>
</protein>
<dbReference type="EMBL" id="POTW01000061">
    <property type="protein sequence ID" value="PZF81287.1"/>
    <property type="molecule type" value="Genomic_DNA"/>
</dbReference>
<accession>A0A2W2C020</accession>
<gene>
    <name evidence="1" type="ORF">C1I92_21730</name>
</gene>
<organism evidence="1 2">
    <name type="scientific">Jiangella anatolica</name>
    <dbReference type="NCBI Taxonomy" id="2670374"/>
    <lineage>
        <taxon>Bacteria</taxon>
        <taxon>Bacillati</taxon>
        <taxon>Actinomycetota</taxon>
        <taxon>Actinomycetes</taxon>
        <taxon>Jiangellales</taxon>
        <taxon>Jiangellaceae</taxon>
        <taxon>Jiangella</taxon>
    </lineage>
</organism>
<proteinExistence type="predicted"/>
<evidence type="ECO:0008006" key="3">
    <source>
        <dbReference type="Google" id="ProtNLM"/>
    </source>
</evidence>
<evidence type="ECO:0000313" key="2">
    <source>
        <dbReference type="Proteomes" id="UP000248764"/>
    </source>
</evidence>
<dbReference type="Proteomes" id="UP000248764">
    <property type="component" value="Unassembled WGS sequence"/>
</dbReference>
<comment type="caution">
    <text evidence="1">The sequence shown here is derived from an EMBL/GenBank/DDBJ whole genome shotgun (WGS) entry which is preliminary data.</text>
</comment>
<name>A0A2W2C020_9ACTN</name>
<dbReference type="AlphaFoldDB" id="A0A2W2C020"/>